<sequence length="192" mass="22180">MDDAFTDDGEDIQVFLASGKSFNQYTRDRMSTSFESKKSAKSLRKDEDLKQKKKPDKQKGLVSKLFISDDSDSDAESEGEIHFTQTFKTLNNPKFKLKKNKKLSKSGSSRKSSDKAIFHIAWPHEFAGSDDIEFMSLSMPAFVRGENNIIHNIEPAEYRDKRAEHLTQLMFFKVNNLYGLVLLHFTKMYFEK</sequence>
<dbReference type="Proteomes" id="UP000596742">
    <property type="component" value="Unassembled WGS sequence"/>
</dbReference>
<comment type="caution">
    <text evidence="2">The sequence shown here is derived from an EMBL/GenBank/DDBJ whole genome shotgun (WGS) entry which is preliminary data.</text>
</comment>
<organism evidence="2 3">
    <name type="scientific">Mytilus galloprovincialis</name>
    <name type="common">Mediterranean mussel</name>
    <dbReference type="NCBI Taxonomy" id="29158"/>
    <lineage>
        <taxon>Eukaryota</taxon>
        <taxon>Metazoa</taxon>
        <taxon>Spiralia</taxon>
        <taxon>Lophotrochozoa</taxon>
        <taxon>Mollusca</taxon>
        <taxon>Bivalvia</taxon>
        <taxon>Autobranchia</taxon>
        <taxon>Pteriomorphia</taxon>
        <taxon>Mytilida</taxon>
        <taxon>Mytiloidea</taxon>
        <taxon>Mytilidae</taxon>
        <taxon>Mytilinae</taxon>
        <taxon>Mytilus</taxon>
    </lineage>
</organism>
<accession>A0A8B6DHU8</accession>
<evidence type="ECO:0000313" key="2">
    <source>
        <dbReference type="EMBL" id="VDI20364.1"/>
    </source>
</evidence>
<name>A0A8B6DHU8_MYTGA</name>
<protein>
    <submittedName>
        <fullName evidence="2">Uncharacterized protein</fullName>
    </submittedName>
</protein>
<dbReference type="EMBL" id="UYJE01003580">
    <property type="protein sequence ID" value="VDI20364.1"/>
    <property type="molecule type" value="Genomic_DNA"/>
</dbReference>
<feature type="region of interest" description="Disordered" evidence="1">
    <location>
        <begin position="27"/>
        <end position="61"/>
    </location>
</feature>
<evidence type="ECO:0000256" key="1">
    <source>
        <dbReference type="SAM" id="MobiDB-lite"/>
    </source>
</evidence>
<dbReference type="AlphaFoldDB" id="A0A8B6DHU8"/>
<gene>
    <name evidence="2" type="ORF">MGAL_10B049844</name>
</gene>
<proteinExistence type="predicted"/>
<feature type="compositionally biased region" description="Basic and acidic residues" evidence="1">
    <location>
        <begin position="27"/>
        <end position="50"/>
    </location>
</feature>
<evidence type="ECO:0000313" key="3">
    <source>
        <dbReference type="Proteomes" id="UP000596742"/>
    </source>
</evidence>
<keyword evidence="3" id="KW-1185">Reference proteome</keyword>
<reference evidence="2" key="1">
    <citation type="submission" date="2018-11" db="EMBL/GenBank/DDBJ databases">
        <authorList>
            <person name="Alioto T."/>
            <person name="Alioto T."/>
        </authorList>
    </citation>
    <scope>NUCLEOTIDE SEQUENCE</scope>
</reference>